<keyword evidence="1" id="KW-0472">Membrane</keyword>
<dbReference type="Proteomes" id="UP000044602">
    <property type="component" value="Unassembled WGS sequence"/>
</dbReference>
<evidence type="ECO:0008006" key="4">
    <source>
        <dbReference type="Google" id="ProtNLM"/>
    </source>
</evidence>
<evidence type="ECO:0000313" key="3">
    <source>
        <dbReference type="Proteomes" id="UP000044602"/>
    </source>
</evidence>
<dbReference type="PANTHER" id="PTHR42083:SF1">
    <property type="entry name" value="MARVEL DOMAIN-CONTAINING PROTEIN"/>
    <property type="match status" value="1"/>
</dbReference>
<keyword evidence="3" id="KW-1185">Reference proteome</keyword>
<feature type="transmembrane region" description="Helical" evidence="1">
    <location>
        <begin position="234"/>
        <end position="253"/>
    </location>
</feature>
<feature type="transmembrane region" description="Helical" evidence="1">
    <location>
        <begin position="193"/>
        <end position="214"/>
    </location>
</feature>
<dbReference type="EMBL" id="CVQH01012780">
    <property type="protein sequence ID" value="CRK21475.1"/>
    <property type="molecule type" value="Genomic_DNA"/>
</dbReference>
<reference evidence="2 3" key="1">
    <citation type="submission" date="2015-05" db="EMBL/GenBank/DDBJ databases">
        <authorList>
            <person name="Wang D.B."/>
            <person name="Wang M."/>
        </authorList>
    </citation>
    <scope>NUCLEOTIDE SEQUENCE [LARGE SCALE GENOMIC DNA]</scope>
    <source>
        <strain evidence="2">VL1</strain>
    </source>
</reference>
<gene>
    <name evidence="2" type="ORF">BN1708_013132</name>
</gene>
<protein>
    <recommendedName>
        <fullName evidence="4">MARVEL domain-containing protein</fullName>
    </recommendedName>
</protein>
<proteinExistence type="predicted"/>
<sequence length="268" mass="30651">MWLEFWSKGGERLFGVLAIKQEPDCDQFLIHRQGCANAYLLLINNQSACSSTFCLLLPQHQTKTSSKRTVDPVSRKAHHCDNVITNTPIDDYQQPHHNAATRREVPKTIATMGFKSILELGVVYLSLTLIHFFQFVLAITVIGLYGTDLQRAREADSYVDAKWVYAVVVGALSALTALLFMVPFILRFAFTFVWDFVLFVLWIVAFGIFGHMYINENAEGDGAIERMKNAVWVLLANALLWLITAIFMGIYWFRHRERHSRFTGRARV</sequence>
<feature type="transmembrane region" description="Helical" evidence="1">
    <location>
        <begin position="163"/>
        <end position="186"/>
    </location>
</feature>
<evidence type="ECO:0000313" key="2">
    <source>
        <dbReference type="EMBL" id="CRK21475.1"/>
    </source>
</evidence>
<name>A0A0G4LIE8_VERLO</name>
<organism evidence="2 3">
    <name type="scientific">Verticillium longisporum</name>
    <name type="common">Verticillium dahliae var. longisporum</name>
    <dbReference type="NCBI Taxonomy" id="100787"/>
    <lineage>
        <taxon>Eukaryota</taxon>
        <taxon>Fungi</taxon>
        <taxon>Dikarya</taxon>
        <taxon>Ascomycota</taxon>
        <taxon>Pezizomycotina</taxon>
        <taxon>Sordariomycetes</taxon>
        <taxon>Hypocreomycetidae</taxon>
        <taxon>Glomerellales</taxon>
        <taxon>Plectosphaerellaceae</taxon>
        <taxon>Verticillium</taxon>
    </lineage>
</organism>
<dbReference type="PANTHER" id="PTHR42083">
    <property type="entry name" value="MARVEL DOMAIN-CONTAINING PROTEIN"/>
    <property type="match status" value="1"/>
</dbReference>
<dbReference type="AlphaFoldDB" id="A0A0G4LIE8"/>
<accession>A0A0G4LIE8</accession>
<feature type="transmembrane region" description="Helical" evidence="1">
    <location>
        <begin position="122"/>
        <end position="143"/>
    </location>
</feature>
<evidence type="ECO:0000256" key="1">
    <source>
        <dbReference type="SAM" id="Phobius"/>
    </source>
</evidence>
<keyword evidence="1" id="KW-1133">Transmembrane helix</keyword>
<keyword evidence="1" id="KW-0812">Transmembrane</keyword>